<dbReference type="GO" id="GO:0048029">
    <property type="term" value="F:monosaccharide binding"/>
    <property type="evidence" value="ECO:0007669"/>
    <property type="project" value="TreeGrafter"/>
</dbReference>
<dbReference type="NCBIfam" id="TIGR02478">
    <property type="entry name" value="6PF1K_euk"/>
    <property type="match status" value="1"/>
</dbReference>
<feature type="binding site" evidence="14">
    <location>
        <position position="161"/>
    </location>
    <ligand>
        <name>Mg(2+)</name>
        <dbReference type="ChEBI" id="CHEBI:18420"/>
        <note>catalytic</note>
    </ligand>
</feature>
<feature type="binding site" evidence="14">
    <location>
        <position position="334"/>
    </location>
    <ligand>
        <name>substrate</name>
        <note>ligand shared between dimeric partners</note>
    </ligand>
</feature>
<dbReference type="PANTHER" id="PTHR13697">
    <property type="entry name" value="PHOSPHOFRUCTOKINASE"/>
    <property type="match status" value="1"/>
</dbReference>
<dbReference type="PRINTS" id="PR00476">
    <property type="entry name" value="PHFRCTKINASE"/>
</dbReference>
<evidence type="ECO:0000259" key="16">
    <source>
        <dbReference type="Pfam" id="PF00365"/>
    </source>
</evidence>
<accession>A0A913ZK61</accession>
<evidence type="ECO:0000256" key="12">
    <source>
        <dbReference type="ARBA" id="ARBA00023152"/>
    </source>
</evidence>
<dbReference type="GO" id="GO:0016208">
    <property type="term" value="F:AMP binding"/>
    <property type="evidence" value="ECO:0007669"/>
    <property type="project" value="TreeGrafter"/>
</dbReference>
<comment type="function">
    <text evidence="14">Catalyzes the phosphorylation of D-fructose 6-phosphate to fructose 1,6-bisphosphate by ATP, the first committing step of glycolysis.</text>
</comment>
<evidence type="ECO:0000256" key="2">
    <source>
        <dbReference type="ARBA" id="ARBA00004496"/>
    </source>
</evidence>
<dbReference type="FunFam" id="3.40.50.460:FF:000003">
    <property type="entry name" value="ATP-dependent 6-phosphofructokinase"/>
    <property type="match status" value="1"/>
</dbReference>
<dbReference type="PROSITE" id="PS00433">
    <property type="entry name" value="PHOSPHOFRUCTOKINASE"/>
    <property type="match status" value="2"/>
</dbReference>
<organism evidence="17 18">
    <name type="scientific">Patiria miniata</name>
    <name type="common">Bat star</name>
    <name type="synonym">Asterina miniata</name>
    <dbReference type="NCBI Taxonomy" id="46514"/>
    <lineage>
        <taxon>Eukaryota</taxon>
        <taxon>Metazoa</taxon>
        <taxon>Echinodermata</taxon>
        <taxon>Eleutherozoa</taxon>
        <taxon>Asterozoa</taxon>
        <taxon>Asteroidea</taxon>
        <taxon>Valvatacea</taxon>
        <taxon>Valvatida</taxon>
        <taxon>Asterinidae</taxon>
        <taxon>Patiria</taxon>
    </lineage>
</organism>
<comment type="activity regulation">
    <text evidence="14">Allosterically activated by ADP, AMP, or fructose 2,6-bisphosphate, and allosterically inhibited by ATP or citrate.</text>
</comment>
<feature type="binding site" evidence="14">
    <location>
        <position position="718"/>
    </location>
    <ligand>
        <name>beta-D-fructose 2,6-bisphosphate</name>
        <dbReference type="ChEBI" id="CHEBI:58579"/>
        <note>allosteric activator; ligand shared between dimeric partners</note>
    </ligand>
</feature>
<dbReference type="OMA" id="EWQDQMC"/>
<sequence>MSGGFDEESQNIKKLKADMPDMGSMGRTMSFSGDDSYVDTVSKFARAGQGFGMVGTGKCVAVFTSGGDSQGMNAAVRAVVRMGIYVGFKVYAIHEGYQGMVDGGNCFKDMTWKDVSGIIQRGGTVIGSARCQDFRERWGRKKAALNLIKRGINNLVVIGGDGSLTGANLFRLEWAEHLTELSEEELITDAEKEHCSHLNIVGMVGSIDNDFCGTDMTIGTDTALHRIIECVDAISTTAQSHQRTFVLEVMGRHCGYLALVAGLASSADWIFIPEWPPETNWQDKLCKKLTQTREFGKRLHIIIVAEGAKDQQGNPITTQQIKDLIVTRLGHDTRITVLGHVQRGGNPSAFDRILGCRMGAEAVLSLVDADQEMPAYVVTLDGNKAIRTPLMDCVTRTQAVAQALKEGKFEMAAELRGRSFVNNLRTYLTLTRLKPPDKVCSLDGKTCASNMNVGVMNIGAPAAGMNAAIRAFVRTSLFNGYSVLGIHDGFEGLLEDNVHHIGWMDVGDWVRIGGSLLGTNSGLFPGNTSPMPHGMTPAKILDKVAEKFKKFNIHGLLVIGGFEGYQSIIEMSEARDKYPSLCIPMVIIPATVSNNVPGADFSLGCDTALNAITEACDKIKQSASGSKRRVFIVETMGGYCGYLATMSALAGGADAAYIFEEHFGIADLQADVEHLKAKISDNVQRGLLLRNEKANANFSTDFIQRLFAEEGKDVFTTRNNVLGHMQQGGSPSVFDRNMGTKLAVRASEFLREQIEKNVKDGVVYTNSPDTACLLGIQKRRLGFRPVQKLKATTDFQHRIPTNQWWMKLRPLLRILAKHASTYIVESEVQETCCE</sequence>
<dbReference type="InterPro" id="IPR000023">
    <property type="entry name" value="Phosphofructokinase_dom"/>
</dbReference>
<dbReference type="Proteomes" id="UP000887568">
    <property type="component" value="Unplaced"/>
</dbReference>
<feature type="binding site" evidence="14">
    <location>
        <begin position="130"/>
        <end position="131"/>
    </location>
    <ligand>
        <name>ATP</name>
        <dbReference type="ChEBI" id="CHEBI:30616"/>
    </ligand>
</feature>
<feature type="region of interest" description="N-terminal catalytic PFK domain 1" evidence="14">
    <location>
        <begin position="1"/>
        <end position="432"/>
    </location>
</feature>
<comment type="similarity">
    <text evidence="14">Belongs to the phosphofructokinase type A (PFKA) family. ATP-dependent PFK group I subfamily. Eukaryotic two domain clade 'E' sub-subfamily.</text>
</comment>
<dbReference type="GO" id="GO:0005524">
    <property type="term" value="F:ATP binding"/>
    <property type="evidence" value="ECO:0007669"/>
    <property type="project" value="UniProtKB-KW"/>
</dbReference>
<dbReference type="PIRSF" id="PIRSF000533">
    <property type="entry name" value="ATP_PFK_euk"/>
    <property type="match status" value="1"/>
</dbReference>
<evidence type="ECO:0000256" key="6">
    <source>
        <dbReference type="ARBA" id="ARBA00022679"/>
    </source>
</evidence>
<dbReference type="InterPro" id="IPR022953">
    <property type="entry name" value="ATP_PFK"/>
</dbReference>
<feature type="region of interest" description="C-terminal regulatory PFK domain 2" evidence="14">
    <location>
        <begin position="452"/>
        <end position="834"/>
    </location>
</feature>
<comment type="cofactor">
    <cofactor evidence="1 14">
        <name>Mg(2+)</name>
        <dbReference type="ChEBI" id="CHEBI:18420"/>
    </cofactor>
</comment>
<dbReference type="GO" id="GO:0046872">
    <property type="term" value="F:metal ion binding"/>
    <property type="evidence" value="ECO:0007669"/>
    <property type="project" value="UniProtKB-KW"/>
</dbReference>
<comment type="caution">
    <text evidence="14">Lacks conserved residue(s) required for the propagation of feature annotation.</text>
</comment>
<name>A0A913ZK61_PATMI</name>
<feature type="domain" description="Phosphofructokinase" evidence="16">
    <location>
        <begin position="60"/>
        <end position="363"/>
    </location>
</feature>
<feature type="binding site" description="in other chain" evidence="14">
    <location>
        <begin position="340"/>
        <end position="343"/>
    </location>
    <ligand>
        <name>substrate</name>
        <note>ligand shared between dimeric partners</note>
    </ligand>
</feature>
<dbReference type="GO" id="GO:0006002">
    <property type="term" value="P:fructose 6-phosphate metabolic process"/>
    <property type="evidence" value="ECO:0007669"/>
    <property type="project" value="InterPro"/>
</dbReference>
<dbReference type="FunFam" id="3.40.50.450:FF:000043">
    <property type="entry name" value="ATP-dependent 6-phosphofructokinase, platelet type"/>
    <property type="match status" value="1"/>
</dbReference>
<keyword evidence="4 14" id="KW-0963">Cytoplasm</keyword>
<keyword evidence="11 14" id="KW-0460">Magnesium</keyword>
<evidence type="ECO:0000256" key="15">
    <source>
        <dbReference type="PIRNR" id="PIRNR000533"/>
    </source>
</evidence>
<feature type="binding site" evidence="14">
    <location>
        <position position="629"/>
    </location>
    <ligand>
        <name>beta-D-fructose 2,6-bisphosphate</name>
        <dbReference type="ChEBI" id="CHEBI:58579"/>
        <note>allosteric activator; ligand shared between dimeric partners</note>
    </ligand>
</feature>
<evidence type="ECO:0000256" key="13">
    <source>
        <dbReference type="ARBA" id="ARBA00048070"/>
    </source>
</evidence>
<evidence type="ECO:0000256" key="9">
    <source>
        <dbReference type="ARBA" id="ARBA00022777"/>
    </source>
</evidence>
<dbReference type="InterPro" id="IPR015912">
    <property type="entry name" value="Phosphofructokinase_CS"/>
</dbReference>
<dbReference type="PANTHER" id="PTHR13697:SF4">
    <property type="entry name" value="ATP-DEPENDENT 6-PHOSPHOFRUCTOKINASE"/>
    <property type="match status" value="1"/>
</dbReference>
<feature type="binding site" description="in other chain" evidence="14">
    <location>
        <begin position="206"/>
        <end position="208"/>
    </location>
    <ligand>
        <name>substrate</name>
        <note>ligand shared between dimeric partners</note>
    </ligand>
</feature>
<feature type="domain" description="Phosphofructokinase" evidence="16">
    <location>
        <begin position="452"/>
        <end position="750"/>
    </location>
</feature>
<protein>
    <recommendedName>
        <fullName evidence="14">ATP-dependent 6-phosphofructokinase</fullName>
        <shortName evidence="14">ATP-PFK</shortName>
        <shortName evidence="14">Phosphofructokinase</shortName>
        <ecNumber evidence="14">2.7.1.11</ecNumber>
    </recommendedName>
    <alternativeName>
        <fullName evidence="14">Phosphohexokinase</fullName>
    </alternativeName>
</protein>
<keyword evidence="8 14" id="KW-0547">Nucleotide-binding</keyword>
<evidence type="ECO:0000313" key="17">
    <source>
        <dbReference type="EnsemblMetazoa" id="XP_038052178.1"/>
    </source>
</evidence>
<reference evidence="17" key="1">
    <citation type="submission" date="2022-11" db="UniProtKB">
        <authorList>
            <consortium name="EnsemblMetazoa"/>
        </authorList>
    </citation>
    <scope>IDENTIFICATION</scope>
</reference>
<comment type="subunit">
    <text evidence="14">Homotetramer.</text>
</comment>
<keyword evidence="7 14" id="KW-0479">Metal-binding</keyword>
<keyword evidence="9 14" id="KW-0418">Kinase</keyword>
<keyword evidence="6 14" id="KW-0808">Transferase</keyword>
<dbReference type="InterPro" id="IPR035966">
    <property type="entry name" value="PKF_sf"/>
</dbReference>
<dbReference type="EC" id="2.7.1.11" evidence="14"/>
<evidence type="ECO:0000256" key="1">
    <source>
        <dbReference type="ARBA" id="ARBA00001946"/>
    </source>
</evidence>
<proteinExistence type="inferred from homology"/>
<comment type="pathway">
    <text evidence="3 14 15">Carbohydrate degradation; glycolysis; D-glyceraldehyde 3-phosphate and glycerone phosphate from D-glucose: step 3/4.</text>
</comment>
<keyword evidence="10 14" id="KW-0067">ATP-binding</keyword>
<keyword evidence="18" id="KW-1185">Reference proteome</keyword>
<feature type="binding site" description="in other chain" evidence="14">
    <location>
        <begin position="724"/>
        <end position="727"/>
    </location>
    <ligand>
        <name>beta-D-fructose 2,6-bisphosphate</name>
        <dbReference type="ChEBI" id="CHEBI:58579"/>
        <note>allosteric activator; ligand shared between dimeric partners</note>
    </ligand>
</feature>
<feature type="binding site" description="in other chain" evidence="14">
    <location>
        <position position="798"/>
    </location>
    <ligand>
        <name>beta-D-fructose 2,6-bisphosphate</name>
        <dbReference type="ChEBI" id="CHEBI:58579"/>
        <note>allosteric activator; ligand shared between dimeric partners</note>
    </ligand>
</feature>
<dbReference type="GO" id="GO:0042802">
    <property type="term" value="F:identical protein binding"/>
    <property type="evidence" value="ECO:0007669"/>
    <property type="project" value="TreeGrafter"/>
</dbReference>
<feature type="binding site" evidence="14">
    <location>
        <position position="67"/>
    </location>
    <ligand>
        <name>ATP</name>
        <dbReference type="ChEBI" id="CHEBI:30616"/>
    </ligand>
</feature>
<feature type="binding site" description="in other chain" evidence="14">
    <location>
        <begin position="636"/>
        <end position="638"/>
    </location>
    <ligand>
        <name>beta-D-fructose 2,6-bisphosphate</name>
        <dbReference type="ChEBI" id="CHEBI:58579"/>
        <note>allosteric activator; ligand shared between dimeric partners</note>
    </ligand>
</feature>
<evidence type="ECO:0000256" key="10">
    <source>
        <dbReference type="ARBA" id="ARBA00022840"/>
    </source>
</evidence>
<evidence type="ECO:0000256" key="4">
    <source>
        <dbReference type="ARBA" id="ARBA00022490"/>
    </source>
</evidence>
<evidence type="ECO:0000256" key="11">
    <source>
        <dbReference type="ARBA" id="ARBA00022842"/>
    </source>
</evidence>
<dbReference type="SUPFAM" id="SSF53784">
    <property type="entry name" value="Phosphofructokinase"/>
    <property type="match status" value="2"/>
</dbReference>
<dbReference type="Gene3D" id="3.40.50.460">
    <property type="entry name" value="Phosphofructokinase domain"/>
    <property type="match status" value="2"/>
</dbReference>
<keyword evidence="5 14" id="KW-0021">Allosteric enzyme</keyword>
<feature type="binding site" evidence="14">
    <location>
        <begin position="160"/>
        <end position="163"/>
    </location>
    <ligand>
        <name>ATP</name>
        <dbReference type="ChEBI" id="CHEBI:30616"/>
    </ligand>
</feature>
<keyword evidence="12 14" id="KW-0324">Glycolysis</keyword>
<feature type="binding site" description="in other chain" evidence="14">
    <location>
        <position position="306"/>
    </location>
    <ligand>
        <name>substrate</name>
        <note>ligand shared between dimeric partners</note>
    </ligand>
</feature>
<dbReference type="GO" id="GO:0030388">
    <property type="term" value="P:fructose 1,6-bisphosphate metabolic process"/>
    <property type="evidence" value="ECO:0007669"/>
    <property type="project" value="TreeGrafter"/>
</dbReference>
<dbReference type="GO" id="GO:0005945">
    <property type="term" value="C:6-phosphofructokinase complex"/>
    <property type="evidence" value="ECO:0007669"/>
    <property type="project" value="TreeGrafter"/>
</dbReference>
<feature type="binding site" description="in other chain" evidence="14">
    <location>
        <position position="692"/>
    </location>
    <ligand>
        <name>beta-D-fructose 2,6-bisphosphate</name>
        <dbReference type="ChEBI" id="CHEBI:58579"/>
        <note>allosteric activator; ligand shared between dimeric partners</note>
    </ligand>
</feature>
<dbReference type="Gene3D" id="3.40.50.450">
    <property type="match status" value="2"/>
</dbReference>
<comment type="similarity">
    <text evidence="15">Belongs to the phosphofructokinase type A (PFKA) family. ATP-dependent PFK group I subfamily. Eukaryotic two domain clade "E" sub-subfamily.</text>
</comment>
<dbReference type="AlphaFoldDB" id="A0A913ZK61"/>
<evidence type="ECO:0000256" key="8">
    <source>
        <dbReference type="ARBA" id="ARBA00022741"/>
    </source>
</evidence>
<dbReference type="InterPro" id="IPR009161">
    <property type="entry name" value="6-Pfructokinase_euk"/>
</dbReference>
<evidence type="ECO:0000256" key="3">
    <source>
        <dbReference type="ARBA" id="ARBA00004679"/>
    </source>
</evidence>
<dbReference type="OrthoDB" id="537915at2759"/>
<dbReference type="GeneID" id="119724930"/>
<evidence type="ECO:0000256" key="5">
    <source>
        <dbReference type="ARBA" id="ARBA00022533"/>
    </source>
</evidence>
<evidence type="ECO:0000313" key="18">
    <source>
        <dbReference type="Proteomes" id="UP000887568"/>
    </source>
</evidence>
<feature type="binding site" description="in other chain" evidence="14">
    <location>
        <begin position="591"/>
        <end position="595"/>
    </location>
    <ligand>
        <name>beta-D-fructose 2,6-bisphosphate</name>
        <dbReference type="ChEBI" id="CHEBI:58579"/>
        <note>allosteric activator; ligand shared between dimeric partners</note>
    </ligand>
</feature>
<comment type="catalytic activity">
    <reaction evidence="13 14 15">
        <text>beta-D-fructose 6-phosphate + ATP = beta-D-fructose 1,6-bisphosphate + ADP + H(+)</text>
        <dbReference type="Rhea" id="RHEA:16109"/>
        <dbReference type="ChEBI" id="CHEBI:15378"/>
        <dbReference type="ChEBI" id="CHEBI:30616"/>
        <dbReference type="ChEBI" id="CHEBI:32966"/>
        <dbReference type="ChEBI" id="CHEBI:57634"/>
        <dbReference type="ChEBI" id="CHEBI:456216"/>
        <dbReference type="EC" id="2.7.1.11"/>
    </reaction>
</comment>
<feature type="active site" description="Proton acceptor" evidence="14">
    <location>
        <position position="208"/>
    </location>
</feature>
<feature type="binding site" description="in other chain" evidence="14">
    <location>
        <begin position="250"/>
        <end position="252"/>
    </location>
    <ligand>
        <name>substrate</name>
        <note>ligand shared between dimeric partners</note>
    </ligand>
</feature>
<comment type="subcellular location">
    <subcellularLocation>
        <location evidence="2 14">Cytoplasm</location>
    </subcellularLocation>
</comment>
<dbReference type="Pfam" id="PF00365">
    <property type="entry name" value="PFK"/>
    <property type="match status" value="2"/>
</dbReference>
<dbReference type="EnsemblMetazoa" id="XM_038196250.1">
    <property type="protein sequence ID" value="XP_038052178.1"/>
    <property type="gene ID" value="LOC119724930"/>
</dbReference>
<dbReference type="GO" id="GO:0070095">
    <property type="term" value="F:fructose-6-phosphate binding"/>
    <property type="evidence" value="ECO:0007669"/>
    <property type="project" value="TreeGrafter"/>
</dbReference>
<dbReference type="RefSeq" id="XP_038052178.1">
    <property type="nucleotide sequence ID" value="XM_038196250.1"/>
</dbReference>
<dbReference type="GO" id="GO:0061621">
    <property type="term" value="P:canonical glycolysis"/>
    <property type="evidence" value="ECO:0007669"/>
    <property type="project" value="TreeGrafter"/>
</dbReference>
<feature type="binding site" evidence="14">
    <location>
        <position position="243"/>
    </location>
    <ligand>
        <name>substrate</name>
        <note>ligand shared between dimeric partners</note>
    </ligand>
</feature>
<evidence type="ECO:0000256" key="14">
    <source>
        <dbReference type="HAMAP-Rule" id="MF_03184"/>
    </source>
</evidence>
<dbReference type="FunFam" id="3.40.50.460:FF:000008">
    <property type="entry name" value="ATP-dependent 6-phosphofructokinase"/>
    <property type="match status" value="1"/>
</dbReference>
<evidence type="ECO:0000256" key="7">
    <source>
        <dbReference type="ARBA" id="ARBA00022723"/>
    </source>
</evidence>
<dbReference type="HAMAP" id="MF_03184">
    <property type="entry name" value="Phosphofructokinase_I_E"/>
    <property type="match status" value="1"/>
</dbReference>
<dbReference type="GO" id="GO:0003872">
    <property type="term" value="F:6-phosphofructokinase activity"/>
    <property type="evidence" value="ECO:0007669"/>
    <property type="project" value="UniProtKB-UniRule"/>
</dbReference>